<dbReference type="SUPFAM" id="SSF56112">
    <property type="entry name" value="Protein kinase-like (PK-like)"/>
    <property type="match status" value="1"/>
</dbReference>
<keyword evidence="4" id="KW-0433">Leucine-rich repeat</keyword>
<dbReference type="InterPro" id="IPR001611">
    <property type="entry name" value="Leu-rich_rpt"/>
</dbReference>
<dbReference type="InterPro" id="IPR008271">
    <property type="entry name" value="Ser/Thr_kinase_AS"/>
</dbReference>
<dbReference type="InterPro" id="IPR056597">
    <property type="entry name" value="ARM_LRRK2"/>
</dbReference>
<dbReference type="Gene3D" id="1.10.10.10">
    <property type="entry name" value="Winged helix-like DNA-binding domain superfamily/Winged helix DNA-binding domain"/>
    <property type="match status" value="1"/>
</dbReference>
<dbReference type="PROSITE" id="PS51419">
    <property type="entry name" value="RAB"/>
    <property type="match status" value="1"/>
</dbReference>
<evidence type="ECO:0000256" key="10">
    <source>
        <dbReference type="ARBA" id="ARBA00023134"/>
    </source>
</evidence>
<dbReference type="PRINTS" id="PR00449">
    <property type="entry name" value="RASTRNSFRMNG"/>
</dbReference>
<dbReference type="Pfam" id="PF25497">
    <property type="entry name" value="COR-B"/>
    <property type="match status" value="1"/>
</dbReference>
<dbReference type="InterPro" id="IPR003591">
    <property type="entry name" value="Leu-rich_rpt_typical-subtyp"/>
</dbReference>
<dbReference type="NCBIfam" id="TIGR00231">
    <property type="entry name" value="small_GTP"/>
    <property type="match status" value="1"/>
</dbReference>
<dbReference type="Gene3D" id="3.30.200.20">
    <property type="entry name" value="Phosphorylase Kinase, domain 1"/>
    <property type="match status" value="1"/>
</dbReference>
<dbReference type="GO" id="GO:0005525">
    <property type="term" value="F:GTP binding"/>
    <property type="evidence" value="ECO:0007669"/>
    <property type="project" value="UniProtKB-KW"/>
</dbReference>
<dbReference type="EC" id="2.7.11.1" evidence="2"/>
<dbReference type="PROSITE" id="PS51424">
    <property type="entry name" value="ROC"/>
    <property type="match status" value="1"/>
</dbReference>
<evidence type="ECO:0000256" key="9">
    <source>
        <dbReference type="ARBA" id="ARBA00022840"/>
    </source>
</evidence>
<dbReference type="EMBL" id="JBJQND010000015">
    <property type="protein sequence ID" value="KAL3853636.1"/>
    <property type="molecule type" value="Genomic_DNA"/>
</dbReference>
<keyword evidence="7 13" id="KW-0547">Nucleotide-binding</keyword>
<dbReference type="InterPro" id="IPR005225">
    <property type="entry name" value="Small_GTP-bd"/>
</dbReference>
<evidence type="ECO:0000313" key="18">
    <source>
        <dbReference type="Proteomes" id="UP001634394"/>
    </source>
</evidence>
<dbReference type="Pfam" id="PF08477">
    <property type="entry name" value="Roc"/>
    <property type="match status" value="1"/>
</dbReference>
<feature type="domain" description="Roc" evidence="16">
    <location>
        <begin position="1420"/>
        <end position="1608"/>
    </location>
</feature>
<dbReference type="Gene3D" id="1.25.40.20">
    <property type="entry name" value="Ankyrin repeat-containing domain"/>
    <property type="match status" value="1"/>
</dbReference>
<dbReference type="PROSITE" id="PS00107">
    <property type="entry name" value="PROTEIN_KINASE_ATP"/>
    <property type="match status" value="1"/>
</dbReference>
<dbReference type="InterPro" id="IPR015943">
    <property type="entry name" value="WD40/YVTN_repeat-like_dom_sf"/>
</dbReference>
<dbReference type="InterPro" id="IPR057263">
    <property type="entry name" value="COR-B"/>
</dbReference>
<keyword evidence="3" id="KW-0723">Serine/threonine-protein kinase</keyword>
<dbReference type="SMART" id="SM00220">
    <property type="entry name" value="S_TKc"/>
    <property type="match status" value="1"/>
</dbReference>
<evidence type="ECO:0000256" key="2">
    <source>
        <dbReference type="ARBA" id="ARBA00012513"/>
    </source>
</evidence>
<feature type="compositionally biased region" description="Low complexity" evidence="14">
    <location>
        <begin position="1005"/>
        <end position="1019"/>
    </location>
</feature>
<feature type="domain" description="Protein kinase" evidence="15">
    <location>
        <begin position="1989"/>
        <end position="2248"/>
    </location>
</feature>
<dbReference type="InterPro" id="IPR051420">
    <property type="entry name" value="Ser_Thr_Kinases_DiverseReg"/>
</dbReference>
<evidence type="ECO:0000256" key="5">
    <source>
        <dbReference type="ARBA" id="ARBA00022679"/>
    </source>
</evidence>
<protein>
    <recommendedName>
        <fullName evidence="2">non-specific serine/threonine protein kinase</fullName>
        <ecNumber evidence="2">2.7.11.1</ecNumber>
    </recommendedName>
</protein>
<dbReference type="SUPFAM" id="SSF50978">
    <property type="entry name" value="WD40 repeat-like"/>
    <property type="match status" value="1"/>
</dbReference>
<feature type="region of interest" description="Disordered" evidence="14">
    <location>
        <begin position="1"/>
        <end position="27"/>
    </location>
</feature>
<dbReference type="SMART" id="SM00248">
    <property type="entry name" value="ANK"/>
    <property type="match status" value="2"/>
</dbReference>
<evidence type="ECO:0000256" key="14">
    <source>
        <dbReference type="SAM" id="MobiDB-lite"/>
    </source>
</evidence>
<feature type="compositionally biased region" description="Polar residues" evidence="14">
    <location>
        <begin position="9"/>
        <end position="27"/>
    </location>
</feature>
<evidence type="ECO:0000259" key="16">
    <source>
        <dbReference type="PROSITE" id="PS51424"/>
    </source>
</evidence>
<dbReference type="InterPro" id="IPR036388">
    <property type="entry name" value="WH-like_DNA-bd_sf"/>
</dbReference>
<keyword evidence="5" id="KW-0808">Transferase</keyword>
<dbReference type="GO" id="GO:0005524">
    <property type="term" value="F:ATP binding"/>
    <property type="evidence" value="ECO:0007669"/>
    <property type="project" value="UniProtKB-UniRule"/>
</dbReference>
<dbReference type="InterPro" id="IPR036770">
    <property type="entry name" value="Ankyrin_rpt-contain_sf"/>
</dbReference>
<dbReference type="Pfam" id="PF23748">
    <property type="entry name" value="Beta-prop_LRRK2"/>
    <property type="match status" value="1"/>
</dbReference>
<dbReference type="SUPFAM" id="SSF48403">
    <property type="entry name" value="Ankyrin repeat"/>
    <property type="match status" value="1"/>
</dbReference>
<evidence type="ECO:0000259" key="15">
    <source>
        <dbReference type="PROSITE" id="PS50011"/>
    </source>
</evidence>
<evidence type="ECO:0000256" key="11">
    <source>
        <dbReference type="ARBA" id="ARBA00047899"/>
    </source>
</evidence>
<dbReference type="Gene3D" id="1.25.10.10">
    <property type="entry name" value="Leucine-rich Repeat Variant"/>
    <property type="match status" value="2"/>
</dbReference>
<feature type="binding site" evidence="13">
    <location>
        <position position="2016"/>
    </location>
    <ligand>
        <name>ATP</name>
        <dbReference type="ChEBI" id="CHEBI:30616"/>
    </ligand>
</feature>
<dbReference type="InterPro" id="IPR027417">
    <property type="entry name" value="P-loop_NTPase"/>
</dbReference>
<comment type="caution">
    <text evidence="17">The sequence shown here is derived from an EMBL/GenBank/DDBJ whole genome shotgun (WGS) entry which is preliminary data.</text>
</comment>
<dbReference type="InterPro" id="IPR000719">
    <property type="entry name" value="Prot_kinase_dom"/>
</dbReference>
<dbReference type="Pfam" id="PF16095">
    <property type="entry name" value="COR-A"/>
    <property type="match status" value="1"/>
</dbReference>
<accession>A0ABD3UY25</accession>
<dbReference type="GO" id="GO:0005737">
    <property type="term" value="C:cytoplasm"/>
    <property type="evidence" value="ECO:0007669"/>
    <property type="project" value="UniProtKB-ARBA"/>
</dbReference>
<evidence type="ECO:0000256" key="7">
    <source>
        <dbReference type="ARBA" id="ARBA00022741"/>
    </source>
</evidence>
<dbReference type="GO" id="GO:0004674">
    <property type="term" value="F:protein serine/threonine kinase activity"/>
    <property type="evidence" value="ECO:0007669"/>
    <property type="project" value="UniProtKB-KW"/>
</dbReference>
<dbReference type="PANTHER" id="PTHR48005:SF13">
    <property type="entry name" value="SERINE_THREONINE-PROTEIN KINASE DDB_G0278509-RELATED"/>
    <property type="match status" value="1"/>
</dbReference>
<dbReference type="InterPro" id="IPR017441">
    <property type="entry name" value="Protein_kinase_ATP_BS"/>
</dbReference>
<evidence type="ECO:0000313" key="17">
    <source>
        <dbReference type="EMBL" id="KAL3853636.1"/>
    </source>
</evidence>
<dbReference type="SUPFAM" id="SSF48371">
    <property type="entry name" value="ARM repeat"/>
    <property type="match status" value="1"/>
</dbReference>
<gene>
    <name evidence="17" type="ORF">ACJMK2_017166</name>
</gene>
<evidence type="ECO:0000256" key="13">
    <source>
        <dbReference type="PROSITE-ProRule" id="PRU10141"/>
    </source>
</evidence>
<evidence type="ECO:0000256" key="3">
    <source>
        <dbReference type="ARBA" id="ARBA00022527"/>
    </source>
</evidence>
<keyword evidence="6" id="KW-0677">Repeat</keyword>
<feature type="region of interest" description="Disordered" evidence="14">
    <location>
        <begin position="992"/>
        <end position="1044"/>
    </location>
</feature>
<dbReference type="InterPro" id="IPR032675">
    <property type="entry name" value="LRR_dom_sf"/>
</dbReference>
<sequence>MSDKEKSDSSNSIRSQESDSYSPPLSPLTSKEIKDFEIWPKFQVDQTEIHGVILVLQQSLDPDKIKVALIKLRELFEHDAVHEYLEDSHIHQYVIAVMRHIIRTDIQQIGCQLLCDFVEKSEILRDSIMQTDICRFLVQILNENISDPLIQLSCMRIFDILLQSDAIRLQLMLDEYQQDVVYLLGVAITAFRADHEIQIAAYKAFGHLLHDEIELQGHFVDNTLVILLELLPSKSTSPEVLQHILHILVIIANAEKYLPVLVANDVHYTAIDLLGKTTLIEGVAAECLELLHGLLKDPSLSVQEMMVTSGYMETKLGSVLKNFLQSHCVQKAGLKLLKLLVDPILYKSLELGTKTNDIACNFLYIIDSAMYNNREQTDILILGCEVTSKILEIYPMAHIWIGDATDEKQVQIHILCLGAMLMYLKSPDVFSATCETIYWLAADNDRLCKSIMARNIHLAVLTGLRLHRMVSSAVESGCRVLRGLCIFNETHKLAVIKDQALTLLIKFLATFENDATVQVEVISAIACLADVAIACNQCLIENVHKKIIKSMTQFQDNQMLQEAGLEALAILVGAAGGPESLVHAGSLLVILKTLKQYPEELLIQKKGLMLFQLFSKQELLGLDTLYDDIASVVSHAMKNFPENLSIQNEACVAIQLLAETGKKMSEKFIQEGCHHYLFDILELSEDYSDLQDLAGECLYVLSQEQNLKSVMLLSACQRGNIPATQCLLELGADVNIRQGQETPLFIAVAKKNENLVRLLLKQEIQDLLTPLTESLSHGNKKIIGSILEQHGFDRESGAINWSNLKLNDLDPDWIVSTLANHSSIEQDLESKYSSQQLFVKIKDSEQKRLKRLKHSKSDSYLLREKEVKYRFIVKRHHSDKTQYGDQQNSSRFNRPSLKPLALNGTHMIASNQSPTQQQPFEVLAPIYSTSPKETEGNVVFDISTDEVEEWKQTTLTGANVPFNPKDPRQTTEALEHEDIVQDTLILSGMWMRKRSRSPRNNQLNSSSSFSSTEASQSLSTPYLQERKGPMPIMRNKDEREVPSKRKFSIDLPSDAESANPTELILTSLDMSSNTISSLEHLVTAGQLTLQCFSKLRTINFSSNKLRNIPGELFEHFPKLEKLNLEKNLLTDFPSAVLSCPDLKELLLSRNKIKFATFDCCNASLRKLDLSRNEIKVLDENIGIQLFNLQELLLNNNRIVSLPETNLGLKELESLNISHNELTCIPENFLRTCAKLKFLDASFNHLDSLPSEALALTLIKLSKLNMRRNCLTEKEPFYIPKFILYLPSLMSLDLSENNLMGLPSVSMWKSTLMRELLVSRNNISKLNLEGAKAWTKLEKLNLSRNNLSELPREIGQLTYLSSLDISHNKQLSTLPDELGKCSKLWELQMEGLSLNQELRQVLGKKGRVKDLIIYLHNKLKNAKSYYRMKLMVVGYGGRGKTTMLHTLMKDRESKREDRPTVGVVVRDWKYERQVEDKRGKVVYTLTTWDFAGQEEFYSTHQCYLSNRAVYLVVFSLKLGMSDIDQLKSWLSSIHSRAPGCPVIVVGTHLDRISEGERENISKRVLDKLKEVIDKPGFPCIMGRALVDCTSENPPMDKLRNLIKNTVDSYKIKSAPVMGALIPASYVTLSDLLLEEAQKPHNSFPVIRRTRLLKIVQTAGLDLDEEELDQAISFLHECGVLLHYEDTALQLRDFYFLDPGWLCRMMAQVITVHQINPFISPDGTMKKDDIKLLFKGKGVNNQKDGQYTFPPEMVPQYLKLLEKFEIALPHADKELLIPCRLPKERPTINLPVQNKNEKIFRYYCMPYTPIGLWSRLIARMIALADNFGLQSLLNLPHHSSKRYWREGIYVEWVNVGFFLLDAFYGENEEICITVPATRIGTMLLGYIVDHIDGLIEEWYPGLTSLDPILGRQLLERRVPCSLCPDQDQQQEGRSCQTFNLDELMHLIQNSDEIFCPQHNGNVPIAQLAPDITLNDLEPQIQLDYGKLNFVESTDNQLGDGGFGHVYNGTYKDKPVAVKVFNKIADDPPLKLLRQEAAILRCLNHPSVVSLVGVCVRPPIIVLELAPHGTLGALHKLGKCKDKLLQHRIALQVSEGLMYLHHLRIVYRDMKPDNVLIFSTNLNETVNAKISDYGISRFSTEEGLVAQEGTLGYRAPQVSRKENYSFQADVFSYGLTVYVMLTEGRHPFDEFESKSEMDRAIAENQSIPPITMKGGELWPDMENLLMQCFETLPDNRPTSNDIWKQLSSPEVLSIKRVLRVSSESTVECVAVQECSVNEIYLWIASGNMECVQLSRMHLQDPEGKVEGAMFRYGRIMCLQAVDPVHLLIGTQANRIWLYNTKTHKYQHSTAELPDSVLCMQLIRWDSEKRLLLAGLANGKIAMFPIDELLQEADVDPVCLGPGYDYEPVRCMCTLGRKVFVTCGTQILLLNVAVGVKIERIIETEDRRDTQNRSICSLAAEKQTIYFSHKASSTVHIWDVNKASHKQSLEMDVIFKLPKINARVTSLMIQDTKKTKSLWVGTGGGSIAIIDTKTLDVLLVTHRHTSSVRALIHMKNKGSKNCNAVISGGLGFREGQGCEVQKKDNCGCVLIWDPDIALYCKRQSEYRRKREEEILRHQPYFQTLL</sequence>
<dbReference type="InterPro" id="IPR056593">
    <property type="entry name" value="ANK_LRRK2"/>
</dbReference>
<dbReference type="PROSITE" id="PS00108">
    <property type="entry name" value="PROTEIN_KINASE_ST"/>
    <property type="match status" value="1"/>
</dbReference>
<evidence type="ECO:0000256" key="12">
    <source>
        <dbReference type="ARBA" id="ARBA00048679"/>
    </source>
</evidence>
<proteinExistence type="predicted"/>
<feature type="compositionally biased region" description="Basic and acidic residues" evidence="14">
    <location>
        <begin position="1024"/>
        <end position="1043"/>
    </location>
</feature>
<dbReference type="InterPro" id="IPR032171">
    <property type="entry name" value="COR-A"/>
</dbReference>
<dbReference type="InterPro" id="IPR011009">
    <property type="entry name" value="Kinase-like_dom_sf"/>
</dbReference>
<dbReference type="Gene3D" id="3.80.10.10">
    <property type="entry name" value="Ribonuclease Inhibitor"/>
    <property type="match status" value="3"/>
</dbReference>
<feature type="region of interest" description="Disordered" evidence="14">
    <location>
        <begin position="954"/>
        <end position="976"/>
    </location>
</feature>
<dbReference type="SUPFAM" id="SSF52058">
    <property type="entry name" value="L domain-like"/>
    <property type="match status" value="1"/>
</dbReference>
<dbReference type="SMART" id="SM00364">
    <property type="entry name" value="LRR_BAC"/>
    <property type="match status" value="8"/>
</dbReference>
<dbReference type="Pfam" id="PF13855">
    <property type="entry name" value="LRR_8"/>
    <property type="match status" value="3"/>
</dbReference>
<dbReference type="InterPro" id="IPR036322">
    <property type="entry name" value="WD40_repeat_dom_sf"/>
</dbReference>
<dbReference type="Gene3D" id="1.10.510.10">
    <property type="entry name" value="Transferase(Phosphotransferase) domain 1"/>
    <property type="match status" value="1"/>
</dbReference>
<evidence type="ECO:0000256" key="1">
    <source>
        <dbReference type="ARBA" id="ARBA00001946"/>
    </source>
</evidence>
<keyword evidence="9 13" id="KW-0067">ATP-binding</keyword>
<evidence type="ECO:0000256" key="4">
    <source>
        <dbReference type="ARBA" id="ARBA00022614"/>
    </source>
</evidence>
<dbReference type="InterPro" id="IPR016024">
    <property type="entry name" value="ARM-type_fold"/>
</dbReference>
<organism evidence="17 18">
    <name type="scientific">Sinanodonta woodiana</name>
    <name type="common">Chinese pond mussel</name>
    <name type="synonym">Anodonta woodiana</name>
    <dbReference type="NCBI Taxonomy" id="1069815"/>
    <lineage>
        <taxon>Eukaryota</taxon>
        <taxon>Metazoa</taxon>
        <taxon>Spiralia</taxon>
        <taxon>Lophotrochozoa</taxon>
        <taxon>Mollusca</taxon>
        <taxon>Bivalvia</taxon>
        <taxon>Autobranchia</taxon>
        <taxon>Heteroconchia</taxon>
        <taxon>Palaeoheterodonta</taxon>
        <taxon>Unionida</taxon>
        <taxon>Unionoidea</taxon>
        <taxon>Unionidae</taxon>
        <taxon>Unioninae</taxon>
        <taxon>Sinanodonta</taxon>
    </lineage>
</organism>
<evidence type="ECO:0000256" key="6">
    <source>
        <dbReference type="ARBA" id="ARBA00022737"/>
    </source>
</evidence>
<dbReference type="Pfam" id="PF00069">
    <property type="entry name" value="Pkinase"/>
    <property type="match status" value="1"/>
</dbReference>
<dbReference type="Proteomes" id="UP001634394">
    <property type="component" value="Unassembled WGS sequence"/>
</dbReference>
<comment type="cofactor">
    <cofactor evidence="1">
        <name>Mg(2+)</name>
        <dbReference type="ChEBI" id="CHEBI:18420"/>
    </cofactor>
</comment>
<dbReference type="InterPro" id="IPR020859">
    <property type="entry name" value="ROC"/>
</dbReference>
<dbReference type="SUPFAM" id="SSF52540">
    <property type="entry name" value="P-loop containing nucleoside triphosphate hydrolases"/>
    <property type="match status" value="1"/>
</dbReference>
<dbReference type="InterPro" id="IPR056602">
    <property type="entry name" value="Beta-prop_LRRK2"/>
</dbReference>
<name>A0ABD3UY25_SINWO</name>
<dbReference type="PROSITE" id="PS50011">
    <property type="entry name" value="PROTEIN_KINASE_DOM"/>
    <property type="match status" value="1"/>
</dbReference>
<comment type="catalytic activity">
    <reaction evidence="12">
        <text>L-seryl-[protein] + ATP = O-phospho-L-seryl-[protein] + ADP + H(+)</text>
        <dbReference type="Rhea" id="RHEA:17989"/>
        <dbReference type="Rhea" id="RHEA-COMP:9863"/>
        <dbReference type="Rhea" id="RHEA-COMP:11604"/>
        <dbReference type="ChEBI" id="CHEBI:15378"/>
        <dbReference type="ChEBI" id="CHEBI:29999"/>
        <dbReference type="ChEBI" id="CHEBI:30616"/>
        <dbReference type="ChEBI" id="CHEBI:83421"/>
        <dbReference type="ChEBI" id="CHEBI:456216"/>
        <dbReference type="EC" id="2.7.11.1"/>
    </reaction>
</comment>
<dbReference type="Gene3D" id="2.130.10.10">
    <property type="entry name" value="YVTN repeat-like/Quinoprotein amine dehydrogenase"/>
    <property type="match status" value="1"/>
</dbReference>
<dbReference type="Gene3D" id="3.40.50.300">
    <property type="entry name" value="P-loop containing nucleotide triphosphate hydrolases"/>
    <property type="match status" value="1"/>
</dbReference>
<dbReference type="InterPro" id="IPR011989">
    <property type="entry name" value="ARM-like"/>
</dbReference>
<keyword evidence="8" id="KW-0418">Kinase</keyword>
<keyword evidence="18" id="KW-1185">Reference proteome</keyword>
<keyword evidence="10" id="KW-0342">GTP-binding</keyword>
<dbReference type="SMART" id="SM00369">
    <property type="entry name" value="LRR_TYP"/>
    <property type="match status" value="10"/>
</dbReference>
<dbReference type="Gene3D" id="3.30.70.1390">
    <property type="entry name" value="ROC domain from the Parkinson's disease-associated leucine-rich repeat kinase 2"/>
    <property type="match status" value="1"/>
</dbReference>
<dbReference type="PROSITE" id="PS51450">
    <property type="entry name" value="LRR"/>
    <property type="match status" value="7"/>
</dbReference>
<dbReference type="Pfam" id="PF23744">
    <property type="entry name" value="ARM_LRRK2"/>
    <property type="match status" value="1"/>
</dbReference>
<evidence type="ECO:0000256" key="8">
    <source>
        <dbReference type="ARBA" id="ARBA00022777"/>
    </source>
</evidence>
<dbReference type="Pfam" id="PF23745">
    <property type="entry name" value="ANK_LRRK2"/>
    <property type="match status" value="1"/>
</dbReference>
<dbReference type="GO" id="GO:0009966">
    <property type="term" value="P:regulation of signal transduction"/>
    <property type="evidence" value="ECO:0007669"/>
    <property type="project" value="UniProtKB-ARBA"/>
</dbReference>
<dbReference type="InterPro" id="IPR002110">
    <property type="entry name" value="Ankyrin_rpt"/>
</dbReference>
<reference evidence="17 18" key="1">
    <citation type="submission" date="2024-11" db="EMBL/GenBank/DDBJ databases">
        <title>Chromosome-level genome assembly of the freshwater bivalve Anodonta woodiana.</title>
        <authorList>
            <person name="Chen X."/>
        </authorList>
    </citation>
    <scope>NUCLEOTIDE SEQUENCE [LARGE SCALE GENOMIC DNA]</scope>
    <source>
        <strain evidence="17">MN2024</strain>
        <tissue evidence="17">Gills</tissue>
    </source>
</reference>
<dbReference type="PANTHER" id="PTHR48005">
    <property type="entry name" value="LEUCINE RICH REPEAT KINASE 2"/>
    <property type="match status" value="1"/>
</dbReference>
<feature type="compositionally biased region" description="Basic and acidic residues" evidence="14">
    <location>
        <begin position="965"/>
        <end position="976"/>
    </location>
</feature>
<comment type="catalytic activity">
    <reaction evidence="11">
        <text>L-threonyl-[protein] + ATP = O-phospho-L-threonyl-[protein] + ADP + H(+)</text>
        <dbReference type="Rhea" id="RHEA:46608"/>
        <dbReference type="Rhea" id="RHEA-COMP:11060"/>
        <dbReference type="Rhea" id="RHEA-COMP:11605"/>
        <dbReference type="ChEBI" id="CHEBI:15378"/>
        <dbReference type="ChEBI" id="CHEBI:30013"/>
        <dbReference type="ChEBI" id="CHEBI:30616"/>
        <dbReference type="ChEBI" id="CHEBI:61977"/>
        <dbReference type="ChEBI" id="CHEBI:456216"/>
        <dbReference type="EC" id="2.7.11.1"/>
    </reaction>
</comment>